<dbReference type="KEGG" id="vcw:GJQ55_04075"/>
<protein>
    <recommendedName>
        <fullName evidence="3">Addiction module component</fullName>
    </recommendedName>
</protein>
<proteinExistence type="predicted"/>
<dbReference type="EMBL" id="CP046056">
    <property type="protein sequence ID" value="QQD23712.1"/>
    <property type="molecule type" value="Genomic_DNA"/>
</dbReference>
<dbReference type="Pfam" id="PF09720">
    <property type="entry name" value="Unstab_antitox"/>
    <property type="match status" value="1"/>
</dbReference>
<evidence type="ECO:0000313" key="1">
    <source>
        <dbReference type="EMBL" id="QQD23712.1"/>
    </source>
</evidence>
<evidence type="ECO:0000313" key="2">
    <source>
        <dbReference type="Proteomes" id="UP000596074"/>
    </source>
</evidence>
<reference evidence="1 2" key="1">
    <citation type="submission" date="2019-11" db="EMBL/GenBank/DDBJ databases">
        <title>Venatorbacter sp. nov. a predator of Campylobacter and other Gram-negative bacteria.</title>
        <authorList>
            <person name="Saeedi A."/>
            <person name="Cummings N.J."/>
            <person name="Connerton I.F."/>
            <person name="Connerton P.L."/>
        </authorList>
    </citation>
    <scope>NUCLEOTIDE SEQUENCE [LARGE SCALE GENOMIC DNA]</scope>
    <source>
        <strain evidence="1">XL5</strain>
    </source>
</reference>
<name>A0A9X7YP66_9GAMM</name>
<dbReference type="Proteomes" id="UP000596074">
    <property type="component" value="Chromosome"/>
</dbReference>
<dbReference type="InterPro" id="IPR013406">
    <property type="entry name" value="CHP02574_addiction_mod"/>
</dbReference>
<accession>A0A9X7YP66</accession>
<gene>
    <name evidence="1" type="ORF">GJQ55_04075</name>
</gene>
<dbReference type="NCBIfam" id="TIGR02574">
    <property type="entry name" value="stabl_TIGR02574"/>
    <property type="match status" value="1"/>
</dbReference>
<dbReference type="AlphaFoldDB" id="A0A9X7YP66"/>
<evidence type="ECO:0008006" key="3">
    <source>
        <dbReference type="Google" id="ProtNLM"/>
    </source>
</evidence>
<sequence>MDTQELSAEIKKLPVAEQIQLLDSLWVSLQPHQAAVSPEHAQELDNRYQQFKDGQLQTKDWQTVHHGIRGRLKLDA</sequence>
<dbReference type="RefSeq" id="WP_228346247.1">
    <property type="nucleotide sequence ID" value="NZ_CP046056.1"/>
</dbReference>
<keyword evidence="2" id="KW-1185">Reference proteome</keyword>
<organism evidence="1 2">
    <name type="scientific">Venatoribacter cucullus</name>
    <dbReference type="NCBI Taxonomy" id="2661630"/>
    <lineage>
        <taxon>Bacteria</taxon>
        <taxon>Pseudomonadati</taxon>
        <taxon>Pseudomonadota</taxon>
        <taxon>Gammaproteobacteria</taxon>
        <taxon>Oceanospirillales</taxon>
        <taxon>Oceanospirillaceae</taxon>
        <taxon>Venatoribacter</taxon>
    </lineage>
</organism>